<dbReference type="EMBL" id="SDPU01000023">
    <property type="protein sequence ID" value="RYU11519.1"/>
    <property type="molecule type" value="Genomic_DNA"/>
</dbReference>
<dbReference type="Pfam" id="PF00689">
    <property type="entry name" value="Cation_ATPase_C"/>
    <property type="match status" value="1"/>
</dbReference>
<keyword evidence="5" id="KW-0547">Nucleotide-binding</keyword>
<feature type="transmembrane region" description="Helical" evidence="11">
    <location>
        <begin position="632"/>
        <end position="653"/>
    </location>
</feature>
<comment type="catalytic activity">
    <reaction evidence="10">
        <text>ATP + H2O = ADP + phosphate + H(+)</text>
        <dbReference type="Rhea" id="RHEA:13065"/>
        <dbReference type="ChEBI" id="CHEBI:15377"/>
        <dbReference type="ChEBI" id="CHEBI:15378"/>
        <dbReference type="ChEBI" id="CHEBI:30616"/>
        <dbReference type="ChEBI" id="CHEBI:43474"/>
        <dbReference type="ChEBI" id="CHEBI:456216"/>
    </reaction>
</comment>
<dbReference type="RefSeq" id="WP_129987794.1">
    <property type="nucleotide sequence ID" value="NZ_SDPU01000023.1"/>
</dbReference>
<evidence type="ECO:0000256" key="1">
    <source>
        <dbReference type="ARBA" id="ARBA00004651"/>
    </source>
</evidence>
<dbReference type="PRINTS" id="PR00119">
    <property type="entry name" value="CATATPASE"/>
</dbReference>
<protein>
    <submittedName>
        <fullName evidence="13">Cation-translocating P-type ATPase</fullName>
    </submittedName>
</protein>
<dbReference type="Gene3D" id="3.40.1110.10">
    <property type="entry name" value="Calcium-transporting ATPase, cytoplasmic domain N"/>
    <property type="match status" value="1"/>
</dbReference>
<dbReference type="Gene3D" id="1.20.1110.10">
    <property type="entry name" value="Calcium-transporting ATPase, transmembrane domain"/>
    <property type="match status" value="1"/>
</dbReference>
<dbReference type="SUPFAM" id="SSF81665">
    <property type="entry name" value="Calcium ATPase, transmembrane domain M"/>
    <property type="match status" value="1"/>
</dbReference>
<evidence type="ECO:0000256" key="2">
    <source>
        <dbReference type="ARBA" id="ARBA00008804"/>
    </source>
</evidence>
<keyword evidence="3" id="KW-0597">Phosphoprotein</keyword>
<dbReference type="SFLD" id="SFLDS00003">
    <property type="entry name" value="Haloacid_Dehalogenase"/>
    <property type="match status" value="1"/>
</dbReference>
<feature type="transmembrane region" description="Helical" evidence="11">
    <location>
        <begin position="709"/>
        <end position="731"/>
    </location>
</feature>
<dbReference type="GO" id="GO:0016887">
    <property type="term" value="F:ATP hydrolysis activity"/>
    <property type="evidence" value="ECO:0007669"/>
    <property type="project" value="InterPro"/>
</dbReference>
<dbReference type="FunFam" id="2.70.150.10:FF:000042">
    <property type="entry name" value="Plasma membrane ATPase"/>
    <property type="match status" value="1"/>
</dbReference>
<reference evidence="13 14" key="1">
    <citation type="submission" date="2019-01" db="EMBL/GenBank/DDBJ databases">
        <title>Nocardioides guangzhouensis sp. nov., an actinobacterium isolated from soil.</title>
        <authorList>
            <person name="Fu Y."/>
            <person name="Cai Y."/>
            <person name="Lin Z."/>
            <person name="Chen P."/>
        </authorList>
    </citation>
    <scope>NUCLEOTIDE SEQUENCE [LARGE SCALE GENOMIC DNA]</scope>
    <source>
        <strain evidence="13 14">NBRC 105384</strain>
    </source>
</reference>
<dbReference type="Gene3D" id="2.70.150.10">
    <property type="entry name" value="Calcium-transporting ATPase, cytoplasmic transduction domain A"/>
    <property type="match status" value="1"/>
</dbReference>
<evidence type="ECO:0000256" key="3">
    <source>
        <dbReference type="ARBA" id="ARBA00022553"/>
    </source>
</evidence>
<dbReference type="Proteomes" id="UP000291189">
    <property type="component" value="Unassembled WGS sequence"/>
</dbReference>
<dbReference type="InterPro" id="IPR023299">
    <property type="entry name" value="ATPase_P-typ_cyto_dom_N"/>
</dbReference>
<dbReference type="InterPro" id="IPR018303">
    <property type="entry name" value="ATPase_P-typ_P_site"/>
</dbReference>
<comment type="similarity">
    <text evidence="2">Belongs to the cation transport ATPase (P-type) (TC 3.A.3) family. Type IIIA subfamily.</text>
</comment>
<dbReference type="SMART" id="SM00831">
    <property type="entry name" value="Cation_ATPase_N"/>
    <property type="match status" value="1"/>
</dbReference>
<dbReference type="InterPro" id="IPR059000">
    <property type="entry name" value="ATPase_P-type_domA"/>
</dbReference>
<dbReference type="Gene3D" id="3.40.50.1000">
    <property type="entry name" value="HAD superfamily/HAD-like"/>
    <property type="match status" value="1"/>
</dbReference>
<dbReference type="SUPFAM" id="SSF81653">
    <property type="entry name" value="Calcium ATPase, transduction domain A"/>
    <property type="match status" value="1"/>
</dbReference>
<dbReference type="SFLD" id="SFLDF00027">
    <property type="entry name" value="p-type_atpase"/>
    <property type="match status" value="1"/>
</dbReference>
<feature type="transmembrane region" description="Helical" evidence="11">
    <location>
        <begin position="246"/>
        <end position="271"/>
    </location>
</feature>
<feature type="domain" description="Cation-transporting P-type ATPase N-terminal" evidence="12">
    <location>
        <begin position="3"/>
        <end position="64"/>
    </location>
</feature>
<dbReference type="InterPro" id="IPR008250">
    <property type="entry name" value="ATPase_P-typ_transduc_dom_A_sf"/>
</dbReference>
<dbReference type="Pfam" id="PF00122">
    <property type="entry name" value="E1-E2_ATPase"/>
    <property type="match status" value="1"/>
</dbReference>
<keyword evidence="8 11" id="KW-1133">Transmembrane helix</keyword>
<dbReference type="NCBIfam" id="TIGR01494">
    <property type="entry name" value="ATPase_P-type"/>
    <property type="match status" value="2"/>
</dbReference>
<evidence type="ECO:0000256" key="4">
    <source>
        <dbReference type="ARBA" id="ARBA00022692"/>
    </source>
</evidence>
<dbReference type="InterPro" id="IPR006068">
    <property type="entry name" value="ATPase_P-typ_cation-transptr_C"/>
</dbReference>
<feature type="transmembrane region" description="Helical" evidence="11">
    <location>
        <begin position="737"/>
        <end position="756"/>
    </location>
</feature>
<dbReference type="SUPFAM" id="SSF56784">
    <property type="entry name" value="HAD-like"/>
    <property type="match status" value="1"/>
</dbReference>
<name>A0A4Q5J238_9ACTN</name>
<dbReference type="Pfam" id="PF00690">
    <property type="entry name" value="Cation_ATPase_N"/>
    <property type="match status" value="1"/>
</dbReference>
<dbReference type="PROSITE" id="PS00154">
    <property type="entry name" value="ATPASE_E1_E2"/>
    <property type="match status" value="1"/>
</dbReference>
<evidence type="ECO:0000256" key="10">
    <source>
        <dbReference type="ARBA" id="ARBA00049360"/>
    </source>
</evidence>
<comment type="subcellular location">
    <subcellularLocation>
        <location evidence="1">Cell membrane</location>
        <topology evidence="1">Multi-pass membrane protein</topology>
    </subcellularLocation>
</comment>
<dbReference type="AlphaFoldDB" id="A0A4Q5J238"/>
<evidence type="ECO:0000256" key="7">
    <source>
        <dbReference type="ARBA" id="ARBA00022967"/>
    </source>
</evidence>
<evidence type="ECO:0000256" key="8">
    <source>
        <dbReference type="ARBA" id="ARBA00022989"/>
    </source>
</evidence>
<dbReference type="Pfam" id="PF13246">
    <property type="entry name" value="Cation_ATPase"/>
    <property type="match status" value="1"/>
</dbReference>
<dbReference type="InterPro" id="IPR023214">
    <property type="entry name" value="HAD_sf"/>
</dbReference>
<dbReference type="GO" id="GO:0005886">
    <property type="term" value="C:plasma membrane"/>
    <property type="evidence" value="ECO:0007669"/>
    <property type="project" value="UniProtKB-SubCell"/>
</dbReference>
<evidence type="ECO:0000313" key="14">
    <source>
        <dbReference type="Proteomes" id="UP000291189"/>
    </source>
</evidence>
<keyword evidence="6" id="KW-0067">ATP-binding</keyword>
<evidence type="ECO:0000313" key="13">
    <source>
        <dbReference type="EMBL" id="RYU11519.1"/>
    </source>
</evidence>
<proteinExistence type="inferred from homology"/>
<evidence type="ECO:0000256" key="11">
    <source>
        <dbReference type="SAM" id="Phobius"/>
    </source>
</evidence>
<evidence type="ECO:0000256" key="9">
    <source>
        <dbReference type="ARBA" id="ARBA00023136"/>
    </source>
</evidence>
<keyword evidence="9 11" id="KW-0472">Membrane</keyword>
<feature type="transmembrane region" description="Helical" evidence="11">
    <location>
        <begin position="47"/>
        <end position="63"/>
    </location>
</feature>
<sequence>MSPPTVTTPGLTEEEATRRLDELGPNAVPQAPPPGVLKRVLVQLRDPMILLLCGALTVVVLIGDRSDSLIIAAVVVLNTTIGVVQELRAEHAIAALHRLAAPRARVVRDGQVREVDAAALVVGDVVRLDAGDVVPADLVLREAVAVEVDEAAMTGESVPVTRRLGEEVLAGTVVTRGRAVGEVARTGADSGLGRIAALIAGTEKRPTPLQRRLNRLSRELVVGTTVLCVAVAVLSLVRGGGLVESVILAVSLAVAAIPESLPAVVSVALALGAHRMARHSALVRWLPAVETLGSVTVLASDKTGTLTEGRMTAQVLWAEGTTRRLDGPPEDADPRWQRLLRDLVLCNDAVLPAEGTGPPVGDPLEVALLVAASQDGVTGADLRRRWTRVAETPFSSERQWMSTTDQDGAGARLEVVKGAPEAVWRLLAEGAPGLPEVVAYDGRAAAERLAANGFRVLAVADRDDPRSPYALAGLVGVADPPRPGAREVVTACADAGIRVILVTGDHPATARAVAGAVGIATADDGVVDGAAVERGEHVDRVAEIGVYARTRPEQKVDIVAAWQARGDVVAMTGDGVNDAPALRRADIGVAMGDRGTEVARQAADLVLADDELRTVVRAVAEGRRIYANIRAFLRYGLSGGLAEVLVILVAPFLGLPLPLTPAQILWINMLTHGVPGVAFGGEPLDPVLMRRPSPSPERSVLGLGLARQVGWTALLIAVVSLGPGLAVAGAGTASVQTAVFFTLGCAQLALALALRAPRDGADLAHRGLEAAVLASLAGQVLAVTWGPLRTVLGTDALPWSTQATLLAVAVVPAAVTVVVRQVAARRRD</sequence>
<dbReference type="InterPro" id="IPR023298">
    <property type="entry name" value="ATPase_P-typ_TM_dom_sf"/>
</dbReference>
<keyword evidence="14" id="KW-1185">Reference proteome</keyword>
<dbReference type="SUPFAM" id="SSF81660">
    <property type="entry name" value="Metal cation-transporting ATPase, ATP-binding domain N"/>
    <property type="match status" value="1"/>
</dbReference>
<organism evidence="13 14">
    <name type="scientific">Nocardioides iriomotensis</name>
    <dbReference type="NCBI Taxonomy" id="715784"/>
    <lineage>
        <taxon>Bacteria</taxon>
        <taxon>Bacillati</taxon>
        <taxon>Actinomycetota</taxon>
        <taxon>Actinomycetes</taxon>
        <taxon>Propionibacteriales</taxon>
        <taxon>Nocardioidaceae</taxon>
        <taxon>Nocardioides</taxon>
    </lineage>
</organism>
<dbReference type="PRINTS" id="PR00120">
    <property type="entry name" value="HATPASE"/>
</dbReference>
<gene>
    <name evidence="13" type="ORF">ETU37_13180</name>
</gene>
<feature type="transmembrane region" description="Helical" evidence="11">
    <location>
        <begin position="799"/>
        <end position="819"/>
    </location>
</feature>
<dbReference type="InterPro" id="IPR044492">
    <property type="entry name" value="P_typ_ATPase_HD_dom"/>
</dbReference>
<dbReference type="SFLD" id="SFLDG00002">
    <property type="entry name" value="C1.7:_P-type_atpase_like"/>
    <property type="match status" value="1"/>
</dbReference>
<dbReference type="InterPro" id="IPR036412">
    <property type="entry name" value="HAD-like_sf"/>
</dbReference>
<dbReference type="InterPro" id="IPR001757">
    <property type="entry name" value="P_typ_ATPase"/>
</dbReference>
<dbReference type="GO" id="GO:0005524">
    <property type="term" value="F:ATP binding"/>
    <property type="evidence" value="ECO:0007669"/>
    <property type="project" value="UniProtKB-KW"/>
</dbReference>
<keyword evidence="4 11" id="KW-0812">Transmembrane</keyword>
<dbReference type="InterPro" id="IPR004014">
    <property type="entry name" value="ATPase_P-typ_cation-transptr_N"/>
</dbReference>
<accession>A0A4Q5J238</accession>
<evidence type="ECO:0000256" key="6">
    <source>
        <dbReference type="ARBA" id="ARBA00022840"/>
    </source>
</evidence>
<evidence type="ECO:0000259" key="12">
    <source>
        <dbReference type="SMART" id="SM00831"/>
    </source>
</evidence>
<dbReference type="PANTHER" id="PTHR42861">
    <property type="entry name" value="CALCIUM-TRANSPORTING ATPASE"/>
    <property type="match status" value="1"/>
</dbReference>
<dbReference type="OrthoDB" id="9814270at2"/>
<evidence type="ECO:0000256" key="5">
    <source>
        <dbReference type="ARBA" id="ARBA00022741"/>
    </source>
</evidence>
<feature type="transmembrane region" description="Helical" evidence="11">
    <location>
        <begin position="220"/>
        <end position="240"/>
    </location>
</feature>
<comment type="caution">
    <text evidence="13">The sequence shown here is derived from an EMBL/GenBank/DDBJ whole genome shotgun (WGS) entry which is preliminary data.</text>
</comment>
<keyword evidence="7" id="KW-1278">Translocase</keyword>